<keyword evidence="2" id="KW-1185">Reference proteome</keyword>
<comment type="caution">
    <text evidence="1">The sequence shown here is derived from an EMBL/GenBank/DDBJ whole genome shotgun (WGS) entry which is preliminary data.</text>
</comment>
<name>A0ABP6WZ56_9FLAO</name>
<dbReference type="InterPro" id="IPR036388">
    <property type="entry name" value="WH-like_DNA-bd_sf"/>
</dbReference>
<evidence type="ECO:0000313" key="2">
    <source>
        <dbReference type="Proteomes" id="UP001500954"/>
    </source>
</evidence>
<dbReference type="EMBL" id="BAABCY010000017">
    <property type="protein sequence ID" value="GAA3557894.1"/>
    <property type="molecule type" value="Genomic_DNA"/>
</dbReference>
<sequence>MTYTERKEKEKYLLYLIEQGRLYSLELVADDFGCSIRTLKRFVSHLREEGNNIKYCRKKNKYFIEN</sequence>
<accession>A0ABP6WZ56</accession>
<evidence type="ECO:0008006" key="3">
    <source>
        <dbReference type="Google" id="ProtNLM"/>
    </source>
</evidence>
<evidence type="ECO:0000313" key="1">
    <source>
        <dbReference type="EMBL" id="GAA3557894.1"/>
    </source>
</evidence>
<organism evidence="1 2">
    <name type="scientific">Snuella lapsa</name>
    <dbReference type="NCBI Taxonomy" id="870481"/>
    <lineage>
        <taxon>Bacteria</taxon>
        <taxon>Pseudomonadati</taxon>
        <taxon>Bacteroidota</taxon>
        <taxon>Flavobacteriia</taxon>
        <taxon>Flavobacteriales</taxon>
        <taxon>Flavobacteriaceae</taxon>
        <taxon>Snuella</taxon>
    </lineage>
</organism>
<dbReference type="InterPro" id="IPR036390">
    <property type="entry name" value="WH_DNA-bd_sf"/>
</dbReference>
<proteinExistence type="predicted"/>
<dbReference type="Gene3D" id="1.10.10.10">
    <property type="entry name" value="Winged helix-like DNA-binding domain superfamily/Winged helix DNA-binding domain"/>
    <property type="match status" value="1"/>
</dbReference>
<dbReference type="Proteomes" id="UP001500954">
    <property type="component" value="Unassembled WGS sequence"/>
</dbReference>
<protein>
    <recommendedName>
        <fullName evidence="3">Helix-turn-helix type 11 domain-containing protein</fullName>
    </recommendedName>
</protein>
<dbReference type="SUPFAM" id="SSF46785">
    <property type="entry name" value="Winged helix' DNA-binding domain"/>
    <property type="match status" value="1"/>
</dbReference>
<reference evidence="2" key="1">
    <citation type="journal article" date="2019" name="Int. J. Syst. Evol. Microbiol.">
        <title>The Global Catalogue of Microorganisms (GCM) 10K type strain sequencing project: providing services to taxonomists for standard genome sequencing and annotation.</title>
        <authorList>
            <consortium name="The Broad Institute Genomics Platform"/>
            <consortium name="The Broad Institute Genome Sequencing Center for Infectious Disease"/>
            <person name="Wu L."/>
            <person name="Ma J."/>
        </authorList>
    </citation>
    <scope>NUCLEOTIDE SEQUENCE [LARGE SCALE GENOMIC DNA]</scope>
    <source>
        <strain evidence="2">JCM 17111</strain>
    </source>
</reference>
<gene>
    <name evidence="1" type="ORF">GCM10022395_06470</name>
</gene>